<gene>
    <name evidence="1" type="ORF">ACFO6W_07250</name>
</gene>
<comment type="caution">
    <text evidence="1">The sequence shown here is derived from an EMBL/GenBank/DDBJ whole genome shotgun (WGS) entry which is preliminary data.</text>
</comment>
<keyword evidence="2" id="KW-1185">Reference proteome</keyword>
<name>A0ABV9KU51_9BACT</name>
<proteinExistence type="predicted"/>
<evidence type="ECO:0008006" key="3">
    <source>
        <dbReference type="Google" id="ProtNLM"/>
    </source>
</evidence>
<evidence type="ECO:0000313" key="2">
    <source>
        <dbReference type="Proteomes" id="UP001596023"/>
    </source>
</evidence>
<reference evidence="2" key="1">
    <citation type="journal article" date="2019" name="Int. J. Syst. Evol. Microbiol.">
        <title>The Global Catalogue of Microorganisms (GCM) 10K type strain sequencing project: providing services to taxonomists for standard genome sequencing and annotation.</title>
        <authorList>
            <consortium name="The Broad Institute Genomics Platform"/>
            <consortium name="The Broad Institute Genome Sequencing Center for Infectious Disease"/>
            <person name="Wu L."/>
            <person name="Ma J."/>
        </authorList>
    </citation>
    <scope>NUCLEOTIDE SEQUENCE [LARGE SCALE GENOMIC DNA]</scope>
    <source>
        <strain evidence="2">CCUG 66188</strain>
    </source>
</reference>
<sequence>MEIDLFKLKQLYIEAGDIAALSVLKQLYPSFDEVKYEEACQLAGSEHWLLQQIKSGAVKKIRRGKAKNSPIYYSRREIAAVRMAEITLEKYEKNKNSIIE</sequence>
<dbReference type="EMBL" id="JBHSGN010000057">
    <property type="protein sequence ID" value="MFC4673483.1"/>
    <property type="molecule type" value="Genomic_DNA"/>
</dbReference>
<protein>
    <recommendedName>
        <fullName evidence="3">DNA-binding protein</fullName>
    </recommendedName>
</protein>
<evidence type="ECO:0000313" key="1">
    <source>
        <dbReference type="EMBL" id="MFC4673483.1"/>
    </source>
</evidence>
<organism evidence="1 2">
    <name type="scientific">Dysgonomonas termitidis</name>
    <dbReference type="NCBI Taxonomy" id="1516126"/>
    <lineage>
        <taxon>Bacteria</taxon>
        <taxon>Pseudomonadati</taxon>
        <taxon>Bacteroidota</taxon>
        <taxon>Bacteroidia</taxon>
        <taxon>Bacteroidales</taxon>
        <taxon>Dysgonomonadaceae</taxon>
        <taxon>Dysgonomonas</taxon>
    </lineage>
</organism>
<dbReference type="Proteomes" id="UP001596023">
    <property type="component" value="Unassembled WGS sequence"/>
</dbReference>
<dbReference type="RefSeq" id="WP_379994802.1">
    <property type="nucleotide sequence ID" value="NZ_JBHSGN010000057.1"/>
</dbReference>
<accession>A0ABV9KU51</accession>